<proteinExistence type="predicted"/>
<name>A0ABY2WWU6_9RHOB</name>
<accession>A0ABY2WWU6</accession>
<dbReference type="InterPro" id="IPR006431">
    <property type="entry name" value="Phage_tape_meas_C"/>
</dbReference>
<reference evidence="4 5" key="1">
    <citation type="submission" date="2019-05" db="EMBL/GenBank/DDBJ databases">
        <title>Ruegeria sp. nov., isolated from tidal flat.</title>
        <authorList>
            <person name="Kim W."/>
        </authorList>
    </citation>
    <scope>NUCLEOTIDE SEQUENCE [LARGE SCALE GENOMIC DNA]</scope>
    <source>
        <strain evidence="4 5">CAU 1488</strain>
    </source>
</reference>
<evidence type="ECO:0000259" key="2">
    <source>
        <dbReference type="Pfam" id="PF06791"/>
    </source>
</evidence>
<evidence type="ECO:0000313" key="4">
    <source>
        <dbReference type="EMBL" id="TMV06980.1"/>
    </source>
</evidence>
<evidence type="ECO:0000313" key="5">
    <source>
        <dbReference type="Proteomes" id="UP001193035"/>
    </source>
</evidence>
<feature type="domain" description="Bacteriophage tail tape measure C-terminal" evidence="3">
    <location>
        <begin position="736"/>
        <end position="800"/>
    </location>
</feature>
<dbReference type="InterPro" id="IPR009628">
    <property type="entry name" value="Phage_tape_measure_N"/>
</dbReference>
<evidence type="ECO:0008006" key="6">
    <source>
        <dbReference type="Google" id="ProtNLM"/>
    </source>
</evidence>
<comment type="caution">
    <text evidence="4">The sequence shown here is derived from an EMBL/GenBank/DDBJ whole genome shotgun (WGS) entry which is preliminary data.</text>
</comment>
<protein>
    <recommendedName>
        <fullName evidence="6">Bacteriophage tail tape measure N-terminal domain-containing protein</fullName>
    </recommendedName>
</protein>
<sequence length="949" mass="100518">MAETHELRLKIDAGAAQSGARQFKGAIDTVRAAVKGLEKDSAGAFLTLKNMSPKVDVSGLKAASREAQNVVAAQDRVATASDRAAERIRTLAIQSANALRVSTDQASRLRDRLLSVGDTSGLAKLEAGLDRLRAGLTNATSGLDVRAARAGYADLASELNRTARESERLRAEAIAAARAEEEAANAARSHAAQLDALRAKYDSTYRISRQYEAQLAEIQTLENAGALSASRAAQAREQAAQSLLAAGNAADVYAGKARVSGHQTAYMAAQLNDVGVMLAAGQSPLILAVQQGTQISQMLNQMGDRASMLGTLRAGFMSMINPVSLATIGIIAGGAALAQWAISAFGAEDAAESFKRQLDTLSTLSSDLSDTLNILEMDAVQLAEKYGIAAIRVRELAIAQAELRRGEIMDALRDQVAELGFIELRYRQAQGAAALYSNGITNITRDFKISRKEAVAFHDVLMGLGEASTFEEQRAALQAIVKHAQEAGIELSQFPPELRAAAIQMIDLSNESDALQAMLERASDAISGATGRTNAWANAMSGVRFEIDAIASSLANIGGGVIDNAAKRAELSALQAGKSVKEAAVARGRFRKEKEWSAREQGAGWFERQMIDAERFQFEEGVTLDSQIDAAREAARKAASSSGKGSRVEALGAEERQLQRLIKEMNNRTYALGVENDALQLVASGQASSLDVAKLIIAAQREGAGAIDDQTAAMIRQYEEAGRLNDRLTRLAHDPVKDWVDSVPSWTEAGRMIEEGAIRSLSDAVAEFAATGKFDIESLGQSIVTTATKIIADMAVKELIGLLGGDTGGTGGGGGGFGLGDLIGQFFGGTAGVFHDGGISHSPNVTRPIAITPQALARAPRYHEGTPNTGLHSGEHVAVLRDSEAVIPLRRGHVPVELNGDPAAQRGSPVVNNFNWSIQTPDVESFRRSSKQIQSDGFSAAQRAAVANR</sequence>
<dbReference type="Proteomes" id="UP001193035">
    <property type="component" value="Unassembled WGS sequence"/>
</dbReference>
<dbReference type="Pfam" id="PF06791">
    <property type="entry name" value="TMP_2"/>
    <property type="match status" value="1"/>
</dbReference>
<dbReference type="Pfam" id="PF09718">
    <property type="entry name" value="Tape_meas_lam_C"/>
    <property type="match status" value="1"/>
</dbReference>
<organism evidence="4 5">
    <name type="scientific">Ruegeria sediminis</name>
    <dbReference type="NCBI Taxonomy" id="2583820"/>
    <lineage>
        <taxon>Bacteria</taxon>
        <taxon>Pseudomonadati</taxon>
        <taxon>Pseudomonadota</taxon>
        <taxon>Alphaproteobacteria</taxon>
        <taxon>Rhodobacterales</taxon>
        <taxon>Roseobacteraceae</taxon>
        <taxon>Ruegeria</taxon>
    </lineage>
</organism>
<dbReference type="EMBL" id="VCPD01000004">
    <property type="protein sequence ID" value="TMV06980.1"/>
    <property type="molecule type" value="Genomic_DNA"/>
</dbReference>
<feature type="region of interest" description="Disordered" evidence="1">
    <location>
        <begin position="930"/>
        <end position="949"/>
    </location>
</feature>
<evidence type="ECO:0000256" key="1">
    <source>
        <dbReference type="SAM" id="MobiDB-lite"/>
    </source>
</evidence>
<dbReference type="RefSeq" id="WP_138842801.1">
    <property type="nucleotide sequence ID" value="NZ_VCPD01000004.1"/>
</dbReference>
<evidence type="ECO:0000259" key="3">
    <source>
        <dbReference type="Pfam" id="PF09718"/>
    </source>
</evidence>
<feature type="domain" description="Bacteriophage tail tape measure N-terminal" evidence="2">
    <location>
        <begin position="257"/>
        <end position="359"/>
    </location>
</feature>
<gene>
    <name evidence="4" type="ORF">FGK63_12750</name>
</gene>
<keyword evidence="5" id="KW-1185">Reference proteome</keyword>